<dbReference type="STRING" id="1844972.A7K91_06895"/>
<keyword evidence="2" id="KW-0413">Isomerase</keyword>
<evidence type="ECO:0000256" key="1">
    <source>
        <dbReference type="ARBA" id="ARBA00007847"/>
    </source>
</evidence>
<dbReference type="EMBL" id="LYPA01000071">
    <property type="protein sequence ID" value="OBR63660.1"/>
    <property type="molecule type" value="Genomic_DNA"/>
</dbReference>
<evidence type="ECO:0000256" key="2">
    <source>
        <dbReference type="ARBA" id="ARBA00023235"/>
    </source>
</evidence>
<dbReference type="InterPro" id="IPR004380">
    <property type="entry name" value="Asp_race"/>
</dbReference>
<keyword evidence="4" id="KW-1185">Reference proteome</keyword>
<dbReference type="RefSeq" id="WP_068686197.1">
    <property type="nucleotide sequence ID" value="NZ_LYPA01000071.1"/>
</dbReference>
<proteinExistence type="inferred from homology"/>
<dbReference type="InterPro" id="IPR015942">
    <property type="entry name" value="Asp/Glu/hydantoin_racemase"/>
</dbReference>
<accession>A0A1A5YE34</accession>
<dbReference type="Pfam" id="PF01177">
    <property type="entry name" value="Asp_Glu_race"/>
    <property type="match status" value="1"/>
</dbReference>
<name>A0A1A5YE34_9BACL</name>
<evidence type="ECO:0000313" key="3">
    <source>
        <dbReference type="EMBL" id="OBR63660.1"/>
    </source>
</evidence>
<dbReference type="Gene3D" id="3.40.50.1860">
    <property type="match status" value="2"/>
</dbReference>
<dbReference type="PANTHER" id="PTHR21198">
    <property type="entry name" value="GLUTAMATE RACEMASE"/>
    <property type="match status" value="1"/>
</dbReference>
<dbReference type="PROSITE" id="PS00923">
    <property type="entry name" value="ASP_GLU_RACEMASE_1"/>
    <property type="match status" value="1"/>
</dbReference>
<dbReference type="GO" id="GO:0047661">
    <property type="term" value="F:amino-acid racemase activity"/>
    <property type="evidence" value="ECO:0007669"/>
    <property type="project" value="InterPro"/>
</dbReference>
<organism evidence="3 4">
    <name type="scientific">Paenibacillus oryzae</name>
    <dbReference type="NCBI Taxonomy" id="1844972"/>
    <lineage>
        <taxon>Bacteria</taxon>
        <taxon>Bacillati</taxon>
        <taxon>Bacillota</taxon>
        <taxon>Bacilli</taxon>
        <taxon>Bacillales</taxon>
        <taxon>Paenibacillaceae</taxon>
        <taxon>Paenibacillus</taxon>
    </lineage>
</organism>
<dbReference type="InterPro" id="IPR001920">
    <property type="entry name" value="Asp/Glu_race"/>
</dbReference>
<reference evidence="3 4" key="1">
    <citation type="submission" date="2016-05" db="EMBL/GenBank/DDBJ databases">
        <title>Paenibacillus oryzae. sp. nov., isolated from the rice root.</title>
        <authorList>
            <person name="Zhang J."/>
            <person name="Zhang X."/>
        </authorList>
    </citation>
    <scope>NUCLEOTIDE SEQUENCE [LARGE SCALE GENOMIC DNA]</scope>
    <source>
        <strain evidence="3 4">1DrF-4</strain>
    </source>
</reference>
<sequence length="246" mass="27373">MMNQTSLGVIGGMGPKATAVFFDMMLENTVAERDQDHVDMVISNHASLPDRTSVILEGREEQFLEAISRDFKLLEHAGVSHIAIPCNTSHYFYKQMQEMTPIPIIHMVEETVKLVHERFGEGSKVGILATNGTIKSGIYKQVCEQYGLHLHMPDERQQAQAMKIIYTNVKSNMDFSPDELEELIQELVAEQNCRCIILACTELSCIKLGSAASEVSIDAMQVLVEKAITLSGRQTVHSLFSGNSIE</sequence>
<dbReference type="Proteomes" id="UP000092024">
    <property type="component" value="Unassembled WGS sequence"/>
</dbReference>
<comment type="caution">
    <text evidence="3">The sequence shown here is derived from an EMBL/GenBank/DDBJ whole genome shotgun (WGS) entry which is preliminary data.</text>
</comment>
<dbReference type="SUPFAM" id="SSF53681">
    <property type="entry name" value="Aspartate/glutamate racemase"/>
    <property type="match status" value="2"/>
</dbReference>
<evidence type="ECO:0000313" key="4">
    <source>
        <dbReference type="Proteomes" id="UP000092024"/>
    </source>
</evidence>
<comment type="similarity">
    <text evidence="1">Belongs to the aspartate/glutamate racemases family.</text>
</comment>
<dbReference type="NCBIfam" id="TIGR00035">
    <property type="entry name" value="asp_race"/>
    <property type="match status" value="1"/>
</dbReference>
<protein>
    <submittedName>
        <fullName evidence="3">Aspartate racemase</fullName>
    </submittedName>
</protein>
<dbReference type="InterPro" id="IPR018187">
    <property type="entry name" value="Asp/Glu_racemase_AS_1"/>
</dbReference>
<dbReference type="AlphaFoldDB" id="A0A1A5YE34"/>
<gene>
    <name evidence="3" type="ORF">A7K91_06895</name>
</gene>
<dbReference type="PANTHER" id="PTHR21198:SF7">
    <property type="entry name" value="ASPARTATE-GLUTAMATE RACEMASE FAMILY"/>
    <property type="match status" value="1"/>
</dbReference>